<evidence type="ECO:0000256" key="4">
    <source>
        <dbReference type="ARBA" id="ARBA00023242"/>
    </source>
</evidence>
<comment type="subcellular location">
    <subcellularLocation>
        <location evidence="1">Nucleus</location>
    </subcellularLocation>
</comment>
<evidence type="ECO:0000256" key="5">
    <source>
        <dbReference type="SAM" id="MobiDB-lite"/>
    </source>
</evidence>
<dbReference type="PANTHER" id="PTHR13408">
    <property type="entry name" value="DNA-DIRECTED RNA POLYMERASE III"/>
    <property type="match status" value="1"/>
</dbReference>
<keyword evidence="4" id="KW-0539">Nucleus</keyword>
<feature type="compositionally biased region" description="Basic residues" evidence="5">
    <location>
        <begin position="192"/>
        <end position="202"/>
    </location>
</feature>
<keyword evidence="7" id="KW-1185">Reference proteome</keyword>
<feature type="compositionally biased region" description="Basic and acidic residues" evidence="5">
    <location>
        <begin position="1"/>
        <end position="16"/>
    </location>
</feature>
<feature type="region of interest" description="Disordered" evidence="5">
    <location>
        <begin position="1"/>
        <end position="218"/>
    </location>
</feature>
<evidence type="ECO:0000256" key="1">
    <source>
        <dbReference type="ARBA" id="ARBA00004123"/>
    </source>
</evidence>
<dbReference type="InterPro" id="IPR007811">
    <property type="entry name" value="RPC4"/>
</dbReference>
<evidence type="ECO:0000256" key="2">
    <source>
        <dbReference type="ARBA" id="ARBA00022478"/>
    </source>
</evidence>
<feature type="compositionally biased region" description="Acidic residues" evidence="5">
    <location>
        <begin position="158"/>
        <end position="176"/>
    </location>
</feature>
<proteinExistence type="predicted"/>
<evidence type="ECO:0000313" key="7">
    <source>
        <dbReference type="Proteomes" id="UP000815677"/>
    </source>
</evidence>
<sequence length="408" mass="43959">MAGEHKTRLDIHDTHSIADNASGSGAGPSKAIASLAKKPTDVTRQGTQKLKFTPEPTPAAAPQSPVRGRGRGRGGDGRGRGRGGLRPPPEMTASGPFAMGPAMAGNTARRSIPRSNFSGPVPTVDRASLGAGLTRIGPPPVKKDLDSKSKGSTKQEPDPDEEVYSEPDEGVEIVDMEDVRQMDWMAPESLRRERRSVNKKKVKKEEPTDVTVDTAAEVDAANALDLSESEEEEEYEDLIEHFAQQESMADDSALREEKLYFFQFPSPFPTFTSLTPPAPEPEAPETTGKRVSFADGVKLGAPAPAATPTPAPEAPTKPPVLDGIIGDLEVYRSGAVKMRLQNGILLDVTAATQPSFLQHAVCLDIPEKRMVILGEVNKRFVVSPDIETLLTAMEVAERRPLTEDRQTT</sequence>
<dbReference type="Proteomes" id="UP000815677">
    <property type="component" value="Unassembled WGS sequence"/>
</dbReference>
<feature type="compositionally biased region" description="Low complexity" evidence="5">
    <location>
        <begin position="209"/>
        <end position="218"/>
    </location>
</feature>
<feature type="compositionally biased region" description="Basic and acidic residues" evidence="5">
    <location>
        <begin position="141"/>
        <end position="157"/>
    </location>
</feature>
<keyword evidence="2" id="KW-0240">DNA-directed RNA polymerase</keyword>
<dbReference type="EMBL" id="DF838442">
    <property type="protein sequence ID" value="GAT42976.1"/>
    <property type="molecule type" value="Genomic_DNA"/>
</dbReference>
<protein>
    <recommendedName>
        <fullName evidence="8">RNA polymerase III RPC4-domain-containing protein</fullName>
    </recommendedName>
</protein>
<name>A0ABQ0KVT1_MYCCL</name>
<gene>
    <name evidence="6" type="ORF">MCHLO_00669</name>
</gene>
<reference evidence="6" key="1">
    <citation type="submission" date="2014-09" db="EMBL/GenBank/DDBJ databases">
        <title>Genome sequence of the luminous mushroom Mycena chlorophos for searching fungal bioluminescence genes.</title>
        <authorList>
            <person name="Tanaka Y."/>
            <person name="Kasuga D."/>
            <person name="Oba Y."/>
            <person name="Hase S."/>
            <person name="Sato K."/>
            <person name="Oba Y."/>
            <person name="Sakakibara Y."/>
        </authorList>
    </citation>
    <scope>NUCLEOTIDE SEQUENCE</scope>
</reference>
<accession>A0ABQ0KVT1</accession>
<keyword evidence="3" id="KW-0804">Transcription</keyword>
<dbReference type="PANTHER" id="PTHR13408:SF0">
    <property type="entry name" value="DNA-DIRECTED RNA POLYMERASE III SUBUNIT RPC4"/>
    <property type="match status" value="1"/>
</dbReference>
<evidence type="ECO:0000313" key="6">
    <source>
        <dbReference type="EMBL" id="GAT42976.1"/>
    </source>
</evidence>
<evidence type="ECO:0000256" key="3">
    <source>
        <dbReference type="ARBA" id="ARBA00023163"/>
    </source>
</evidence>
<organism evidence="6 7">
    <name type="scientific">Mycena chlorophos</name>
    <name type="common">Agaric fungus</name>
    <name type="synonym">Agaricus chlorophos</name>
    <dbReference type="NCBI Taxonomy" id="658473"/>
    <lineage>
        <taxon>Eukaryota</taxon>
        <taxon>Fungi</taxon>
        <taxon>Dikarya</taxon>
        <taxon>Basidiomycota</taxon>
        <taxon>Agaricomycotina</taxon>
        <taxon>Agaricomycetes</taxon>
        <taxon>Agaricomycetidae</taxon>
        <taxon>Agaricales</taxon>
        <taxon>Marasmiineae</taxon>
        <taxon>Mycenaceae</taxon>
        <taxon>Mycena</taxon>
    </lineage>
</organism>
<evidence type="ECO:0008006" key="8">
    <source>
        <dbReference type="Google" id="ProtNLM"/>
    </source>
</evidence>
<dbReference type="Pfam" id="PF05132">
    <property type="entry name" value="RNA_pol_Rpc4"/>
    <property type="match status" value="1"/>
</dbReference>